<dbReference type="GO" id="GO:0030026">
    <property type="term" value="P:intracellular manganese ion homeostasis"/>
    <property type="evidence" value="ECO:0007669"/>
    <property type="project" value="InterPro"/>
</dbReference>
<reference evidence="7 8" key="1">
    <citation type="submission" date="2020-03" db="EMBL/GenBank/DDBJ databases">
        <authorList>
            <person name="Sun Q."/>
        </authorList>
    </citation>
    <scope>NUCLEOTIDE SEQUENCE [LARGE SCALE GENOMIC DNA]</scope>
    <source>
        <strain evidence="7 8">JC162</strain>
    </source>
</reference>
<feature type="transmembrane region" description="Helical" evidence="6">
    <location>
        <begin position="169"/>
        <end position="190"/>
    </location>
</feature>
<comment type="caution">
    <text evidence="7">The sequence shown here is derived from an EMBL/GenBank/DDBJ whole genome shotgun (WGS) entry which is preliminary data.</text>
</comment>
<evidence type="ECO:0000256" key="2">
    <source>
        <dbReference type="ARBA" id="ARBA00022692"/>
    </source>
</evidence>
<feature type="region of interest" description="Disordered" evidence="5">
    <location>
        <begin position="1"/>
        <end position="26"/>
    </location>
</feature>
<name>A0A848EE58_9PROT</name>
<feature type="transmembrane region" description="Helical" evidence="6">
    <location>
        <begin position="229"/>
        <end position="249"/>
    </location>
</feature>
<keyword evidence="8" id="KW-1185">Reference proteome</keyword>
<dbReference type="InterPro" id="IPR008217">
    <property type="entry name" value="Ccc1_fam"/>
</dbReference>
<comment type="subcellular location">
    <subcellularLocation>
        <location evidence="1">Endomembrane system</location>
        <topology evidence="1">Multi-pass membrane protein</topology>
    </subcellularLocation>
</comment>
<keyword evidence="3 6" id="KW-1133">Transmembrane helix</keyword>
<dbReference type="GO" id="GO:0012505">
    <property type="term" value="C:endomembrane system"/>
    <property type="evidence" value="ECO:0007669"/>
    <property type="project" value="UniProtKB-SubCell"/>
</dbReference>
<evidence type="ECO:0000256" key="5">
    <source>
        <dbReference type="SAM" id="MobiDB-lite"/>
    </source>
</evidence>
<accession>A0A848EE58</accession>
<proteinExistence type="predicted"/>
<dbReference type="EMBL" id="JABBKX010000005">
    <property type="protein sequence ID" value="NMJ42781.1"/>
    <property type="molecule type" value="Genomic_DNA"/>
</dbReference>
<dbReference type="AlphaFoldDB" id="A0A848EE58"/>
<protein>
    <submittedName>
        <fullName evidence="7">Iron transporter</fullName>
    </submittedName>
</protein>
<keyword evidence="2 6" id="KW-0812">Transmembrane</keyword>
<evidence type="ECO:0000256" key="3">
    <source>
        <dbReference type="ARBA" id="ARBA00022989"/>
    </source>
</evidence>
<evidence type="ECO:0000313" key="7">
    <source>
        <dbReference type="EMBL" id="NMJ42781.1"/>
    </source>
</evidence>
<evidence type="ECO:0000256" key="1">
    <source>
        <dbReference type="ARBA" id="ARBA00004127"/>
    </source>
</evidence>
<sequence length="250" mass="25596">MDSAAHPPKPDALNRDGLWPMPPGPPHEESHIAAHEVVRDVVDGAAGGMIVPFAIAAVLSGVAAPAVLPGGAAAAVAGGIALGLGRYVAARGETAHYALERRREEEETVEYADRERWEVAAILHRYGVRGDALRLAVDSICSDTKRWVDFMMRFELDLKEPEPIRAARGAAVAGLASTAAGLVPLLPFAMGSPPGAALTTSALLTVAGLLGFGWLKARGEGQAPLAGALNRLLIGGIAAGAALLAGMAAG</sequence>
<organism evidence="7 8">
    <name type="scientific">Neoroseomonas marina</name>
    <dbReference type="NCBI Taxonomy" id="1232220"/>
    <lineage>
        <taxon>Bacteria</taxon>
        <taxon>Pseudomonadati</taxon>
        <taxon>Pseudomonadota</taxon>
        <taxon>Alphaproteobacteria</taxon>
        <taxon>Acetobacterales</taxon>
        <taxon>Acetobacteraceae</taxon>
        <taxon>Neoroseomonas</taxon>
    </lineage>
</organism>
<evidence type="ECO:0000256" key="6">
    <source>
        <dbReference type="SAM" id="Phobius"/>
    </source>
</evidence>
<dbReference type="GO" id="GO:0005384">
    <property type="term" value="F:manganese ion transmembrane transporter activity"/>
    <property type="evidence" value="ECO:0007669"/>
    <property type="project" value="InterPro"/>
</dbReference>
<dbReference type="PANTHER" id="PTHR31851">
    <property type="entry name" value="FE(2+)/MN(2+) TRANSPORTER PCL1"/>
    <property type="match status" value="1"/>
</dbReference>
<keyword evidence="4 6" id="KW-0472">Membrane</keyword>
<evidence type="ECO:0000313" key="8">
    <source>
        <dbReference type="Proteomes" id="UP000548582"/>
    </source>
</evidence>
<dbReference type="Pfam" id="PF01988">
    <property type="entry name" value="VIT1"/>
    <property type="match status" value="1"/>
</dbReference>
<dbReference type="Proteomes" id="UP000548582">
    <property type="component" value="Unassembled WGS sequence"/>
</dbReference>
<gene>
    <name evidence="7" type="ORF">GWK16_16150</name>
</gene>
<evidence type="ECO:0000256" key="4">
    <source>
        <dbReference type="ARBA" id="ARBA00023136"/>
    </source>
</evidence>
<feature type="transmembrane region" description="Helical" evidence="6">
    <location>
        <begin position="196"/>
        <end position="217"/>
    </location>
</feature>